<proteinExistence type="predicted"/>
<dbReference type="InterPro" id="IPR027417">
    <property type="entry name" value="P-loop_NTPase"/>
</dbReference>
<name>A0A6J4NYM3_9ACTN</name>
<accession>A0A6J4NYM3</accession>
<evidence type="ECO:0000313" key="1">
    <source>
        <dbReference type="EMBL" id="CAA9400313.1"/>
    </source>
</evidence>
<protein>
    <submittedName>
        <fullName evidence="1">Uncharacterized protein</fullName>
    </submittedName>
</protein>
<dbReference type="SUPFAM" id="SSF52540">
    <property type="entry name" value="P-loop containing nucleoside triphosphate hydrolases"/>
    <property type="match status" value="1"/>
</dbReference>
<dbReference type="EMBL" id="CADCUT010000067">
    <property type="protein sequence ID" value="CAA9400313.1"/>
    <property type="molecule type" value="Genomic_DNA"/>
</dbReference>
<dbReference type="Gene3D" id="3.40.50.300">
    <property type="entry name" value="P-loop containing nucleotide triphosphate hydrolases"/>
    <property type="match status" value="1"/>
</dbReference>
<sequence length="481" mass="54129">MSQPTKQENGRADAAKGELFRDAVVALKRAGERLCVLHGYKGYPEKIASDVDAVSAEAARIPRLLSESGAATVVQAIHTQPTAAFWYALCRWREGRPVFLRLHVFYDDYRIDGRVFFEGEEFLEKARPFAFFEVPPPDLEFAAYLVKRAAKGSMDATQAERLSELYGADPAGCRLRLARLLPEAEAELVAESARSGDWEIVRRRLGHLYGEMSGRVGREQPLKVLRNRLDDLGKRLGRALRPSGLMVAVLGVDGAGKSTVMARVREDLAPAFWSTKLYHGRALESPLRWTKRVRQERQERDLLKLELESAATASPHAVPLGPGRDPHDKPSRGLALSLVKLVLWWADYTLLGYVADVQPQLRRSALVIFDRYYHDLLIDPTRHRYGGPMWLAKAVGRIFPQPHLVLLLDAPAEVLHARKQEVSLEETSRQREAYLDLVRKLPNGHVVDASRPVTEVVTEAERIILDHLTARTARRLKSQGR</sequence>
<organism evidence="1">
    <name type="scientific">uncultured Rubrobacteraceae bacterium</name>
    <dbReference type="NCBI Taxonomy" id="349277"/>
    <lineage>
        <taxon>Bacteria</taxon>
        <taxon>Bacillati</taxon>
        <taxon>Actinomycetota</taxon>
        <taxon>Rubrobacteria</taxon>
        <taxon>Rubrobacterales</taxon>
        <taxon>Rubrobacteraceae</taxon>
        <taxon>environmental samples</taxon>
    </lineage>
</organism>
<gene>
    <name evidence="1" type="ORF">AVDCRST_MAG03-1126</name>
</gene>
<dbReference type="AlphaFoldDB" id="A0A6J4NYM3"/>
<reference evidence="1" key="1">
    <citation type="submission" date="2020-02" db="EMBL/GenBank/DDBJ databases">
        <authorList>
            <person name="Meier V. D."/>
        </authorList>
    </citation>
    <scope>NUCLEOTIDE SEQUENCE</scope>
    <source>
        <strain evidence="1">AVDCRST_MAG03</strain>
    </source>
</reference>